<gene>
    <name evidence="9" type="ORF">D6T64_15170</name>
</gene>
<dbReference type="GO" id="GO:0012505">
    <property type="term" value="C:endomembrane system"/>
    <property type="evidence" value="ECO:0007669"/>
    <property type="project" value="UniProtKB-SubCell"/>
</dbReference>
<feature type="region of interest" description="Disordered" evidence="7">
    <location>
        <begin position="19"/>
        <end position="54"/>
    </location>
</feature>
<feature type="compositionally biased region" description="Low complexity" evidence="7">
    <location>
        <begin position="39"/>
        <end position="54"/>
    </location>
</feature>
<dbReference type="GO" id="GO:0005345">
    <property type="term" value="F:purine nucleobase transmembrane transporter activity"/>
    <property type="evidence" value="ECO:0007669"/>
    <property type="project" value="TreeGrafter"/>
</dbReference>
<evidence type="ECO:0000256" key="4">
    <source>
        <dbReference type="ARBA" id="ARBA00022692"/>
    </source>
</evidence>
<feature type="transmembrane region" description="Helical" evidence="8">
    <location>
        <begin position="149"/>
        <end position="167"/>
    </location>
</feature>
<dbReference type="PANTHER" id="PTHR43337">
    <property type="entry name" value="XANTHINE/URACIL PERMEASE C887.17-RELATED"/>
    <property type="match status" value="1"/>
</dbReference>
<evidence type="ECO:0000256" key="7">
    <source>
        <dbReference type="SAM" id="MobiDB-lite"/>
    </source>
</evidence>
<comment type="caution">
    <text evidence="9">The sequence shown here is derived from an EMBL/GenBank/DDBJ whole genome shotgun (WGS) entry which is preliminary data.</text>
</comment>
<dbReference type="OrthoDB" id="9808458at2"/>
<comment type="subcellular location">
    <subcellularLocation>
        <location evidence="1">Endomembrane system</location>
        <topology evidence="1">Multi-pass membrane protein</topology>
    </subcellularLocation>
</comment>
<dbReference type="PANTHER" id="PTHR43337:SF1">
    <property type="entry name" value="XANTHINE_URACIL PERMEASE C887.17-RELATED"/>
    <property type="match status" value="1"/>
</dbReference>
<dbReference type="Pfam" id="PF00860">
    <property type="entry name" value="Xan_ur_permease"/>
    <property type="match status" value="1"/>
</dbReference>
<comment type="similarity">
    <text evidence="2">Belongs to the nucleobase:cation symporter-2 (NCS2) (TC 2.A.40) family. Azg-like subfamily.</text>
</comment>
<feature type="transmembrane region" description="Helical" evidence="8">
    <location>
        <begin position="437"/>
        <end position="456"/>
    </location>
</feature>
<evidence type="ECO:0000256" key="8">
    <source>
        <dbReference type="SAM" id="Phobius"/>
    </source>
</evidence>
<evidence type="ECO:0000313" key="10">
    <source>
        <dbReference type="Proteomes" id="UP000272015"/>
    </source>
</evidence>
<evidence type="ECO:0000256" key="6">
    <source>
        <dbReference type="ARBA" id="ARBA00023136"/>
    </source>
</evidence>
<feature type="compositionally biased region" description="Polar residues" evidence="7">
    <location>
        <begin position="25"/>
        <end position="37"/>
    </location>
</feature>
<feature type="transmembrane region" description="Helical" evidence="8">
    <location>
        <begin position="241"/>
        <end position="263"/>
    </location>
</feature>
<feature type="transmembrane region" description="Helical" evidence="8">
    <location>
        <begin position="468"/>
        <end position="499"/>
    </location>
</feature>
<feature type="transmembrane region" description="Helical" evidence="8">
    <location>
        <begin position="122"/>
        <end position="142"/>
    </location>
</feature>
<feature type="transmembrane region" description="Helical" evidence="8">
    <location>
        <begin position="333"/>
        <end position="351"/>
    </location>
</feature>
<keyword evidence="10" id="KW-1185">Reference proteome</keyword>
<dbReference type="AlphaFoldDB" id="A0A3A5MKK7"/>
<keyword evidence="6 8" id="KW-0472">Membrane</keyword>
<keyword evidence="3" id="KW-0813">Transport</keyword>
<dbReference type="InterPro" id="IPR045018">
    <property type="entry name" value="Azg-like"/>
</dbReference>
<evidence type="ECO:0000313" key="9">
    <source>
        <dbReference type="EMBL" id="RJT87373.1"/>
    </source>
</evidence>
<keyword evidence="5 8" id="KW-1133">Transmembrane helix</keyword>
<evidence type="ECO:0000256" key="1">
    <source>
        <dbReference type="ARBA" id="ARBA00004127"/>
    </source>
</evidence>
<protein>
    <submittedName>
        <fullName evidence="9">NCS2 family permease</fullName>
    </submittedName>
</protein>
<proteinExistence type="inferred from homology"/>
<feature type="transmembrane region" description="Helical" evidence="8">
    <location>
        <begin position="203"/>
        <end position="221"/>
    </location>
</feature>
<evidence type="ECO:0000256" key="5">
    <source>
        <dbReference type="ARBA" id="ARBA00022989"/>
    </source>
</evidence>
<evidence type="ECO:0000256" key="2">
    <source>
        <dbReference type="ARBA" id="ARBA00005697"/>
    </source>
</evidence>
<evidence type="ECO:0000256" key="3">
    <source>
        <dbReference type="ARBA" id="ARBA00022448"/>
    </source>
</evidence>
<dbReference type="GO" id="GO:0005886">
    <property type="term" value="C:plasma membrane"/>
    <property type="evidence" value="ECO:0007669"/>
    <property type="project" value="TreeGrafter"/>
</dbReference>
<keyword evidence="4 8" id="KW-0812">Transmembrane</keyword>
<dbReference type="InterPro" id="IPR006043">
    <property type="entry name" value="NCS2"/>
</dbReference>
<reference evidence="9 10" key="1">
    <citation type="submission" date="2018-09" db="EMBL/GenBank/DDBJ databases">
        <title>Novel species of Cryobacterium.</title>
        <authorList>
            <person name="Liu Q."/>
            <person name="Xin Y.-H."/>
        </authorList>
    </citation>
    <scope>NUCLEOTIDE SEQUENCE [LARGE SCALE GENOMIC DNA]</scope>
    <source>
        <strain evidence="9 10">Hh39</strain>
    </source>
</reference>
<feature type="transmembrane region" description="Helical" evidence="8">
    <location>
        <begin position="270"/>
        <end position="289"/>
    </location>
</feature>
<feature type="transmembrane region" description="Helical" evidence="8">
    <location>
        <begin position="173"/>
        <end position="191"/>
    </location>
</feature>
<organism evidence="9 10">
    <name type="scientific">Cryobacterium melibiosiphilum</name>
    <dbReference type="NCBI Taxonomy" id="995039"/>
    <lineage>
        <taxon>Bacteria</taxon>
        <taxon>Bacillati</taxon>
        <taxon>Actinomycetota</taxon>
        <taxon>Actinomycetes</taxon>
        <taxon>Micrococcales</taxon>
        <taxon>Microbacteriaceae</taxon>
        <taxon>Cryobacterium</taxon>
    </lineage>
</organism>
<accession>A0A3A5MKK7</accession>
<name>A0A3A5MKK7_9MICO</name>
<dbReference type="EMBL" id="QZVS01000090">
    <property type="protein sequence ID" value="RJT87373.1"/>
    <property type="molecule type" value="Genomic_DNA"/>
</dbReference>
<sequence length="535" mass="55209">MGPDGVNLSVCDVFDPVTPKPARENTISRSENTSTTGLPADAPDATAAAADAAPDTRTGLRARVDRYFEITRRGSTWARETRGGVVTFVTMAYIVILNPLILGGFSADQAALDVNGNWLPNAQVAAVTALTAGVMTILFGVIARLPFGFAAGLGINSFLAVSVVGQVTWSEAMGLVVINGLIIVLLASTGMRELIFNAIPHQLKIAITVGIGLFIAFIGLVDSGFVRASGAASPPVQLGDAGSVATLPTAVFVLGLIITGVLLARKVKAALLIGIVTTTVIAVILEAIFKVGPSLGTNPAGWNLNAPVLPSSIVAVPDLSLLGQVSFGAFDRIGLLAGVMLVFTLVFTNFFDAMGTMTGLATEAGLANKNGHFPRLKSALIVEGIGAVAGGAASASSNTVFIESGAGIGEGARTGFANVVTGLLFIAAMFFTPLTMIVPLEVAAAALVIVGALMVSQIRHIDFSEFSIVLPVFLTIIVMPLTYSIANGIGAGFIAWVLVRSFSGKAREVSPLLWVVALGFVFFFVRGPIELLLAG</sequence>
<feature type="transmembrane region" description="Helical" evidence="8">
    <location>
        <begin position="83"/>
        <end position="102"/>
    </location>
</feature>
<feature type="transmembrane region" description="Helical" evidence="8">
    <location>
        <begin position="511"/>
        <end position="533"/>
    </location>
</feature>
<dbReference type="Proteomes" id="UP000272015">
    <property type="component" value="Unassembled WGS sequence"/>
</dbReference>